<evidence type="ECO:0000256" key="10">
    <source>
        <dbReference type="ARBA" id="ARBA00022737"/>
    </source>
</evidence>
<dbReference type="CDD" id="cd00190">
    <property type="entry name" value="Tryp_SPc"/>
    <property type="match status" value="1"/>
</dbReference>
<dbReference type="SMART" id="SM00020">
    <property type="entry name" value="Tryp_SPc"/>
    <property type="match status" value="1"/>
</dbReference>
<keyword evidence="6" id="KW-0399">Innate immunity</keyword>
<keyword evidence="12" id="KW-0720">Serine protease</keyword>
<dbReference type="GO" id="GO:0070062">
    <property type="term" value="C:extracellular exosome"/>
    <property type="evidence" value="ECO:0007669"/>
    <property type="project" value="TreeGrafter"/>
</dbReference>
<evidence type="ECO:0000256" key="2">
    <source>
        <dbReference type="ARBA" id="ARBA00001946"/>
    </source>
</evidence>
<evidence type="ECO:0000256" key="8">
    <source>
        <dbReference type="ARBA" id="ARBA00022670"/>
    </source>
</evidence>
<dbReference type="GO" id="GO:0009986">
    <property type="term" value="C:cell surface"/>
    <property type="evidence" value="ECO:0007669"/>
    <property type="project" value="UniProtKB-SubCell"/>
</dbReference>
<dbReference type="PROSITE" id="PS50923">
    <property type="entry name" value="SUSHI"/>
    <property type="match status" value="3"/>
</dbReference>
<feature type="domain" description="Sushi" evidence="22">
    <location>
        <begin position="90"/>
        <end position="149"/>
    </location>
</feature>
<name>A0A3Q2CA44_CYPVA</name>
<dbReference type="Pfam" id="PF00092">
    <property type="entry name" value="VWA"/>
    <property type="match status" value="1"/>
</dbReference>
<evidence type="ECO:0000256" key="5">
    <source>
        <dbReference type="ARBA" id="ARBA00022525"/>
    </source>
</evidence>
<accession>A0A3Q2CA44</accession>
<keyword evidence="10" id="KW-0677">Repeat</keyword>
<keyword evidence="14 18" id="KW-1015">Disulfide bond</keyword>
<dbReference type="Gene3D" id="2.10.70.10">
    <property type="entry name" value="Complement Module, domain 1"/>
    <property type="match status" value="3"/>
</dbReference>
<evidence type="ECO:0000259" key="20">
    <source>
        <dbReference type="PROSITE" id="PS50234"/>
    </source>
</evidence>
<dbReference type="GO" id="GO:0004252">
    <property type="term" value="F:serine-type endopeptidase activity"/>
    <property type="evidence" value="ECO:0007669"/>
    <property type="project" value="InterPro"/>
</dbReference>
<evidence type="ECO:0000256" key="17">
    <source>
        <dbReference type="PIRSR" id="PIRSR001154-1"/>
    </source>
</evidence>
<dbReference type="STRING" id="28743.ENSCVAP00000001607"/>
<evidence type="ECO:0000256" key="19">
    <source>
        <dbReference type="SAM" id="SignalP"/>
    </source>
</evidence>
<feature type="disulfide bond" evidence="18">
    <location>
        <begin position="120"/>
        <end position="147"/>
    </location>
</feature>
<evidence type="ECO:0000256" key="9">
    <source>
        <dbReference type="ARBA" id="ARBA00022729"/>
    </source>
</evidence>
<evidence type="ECO:0000259" key="21">
    <source>
        <dbReference type="PROSITE" id="PS50240"/>
    </source>
</evidence>
<evidence type="ECO:0000256" key="16">
    <source>
        <dbReference type="ARBA" id="ARBA00029636"/>
    </source>
</evidence>
<dbReference type="PROSITE" id="PS50240">
    <property type="entry name" value="TRYPSIN_DOM"/>
    <property type="match status" value="1"/>
</dbReference>
<feature type="active site" description="Charge relay system" evidence="17">
    <location>
        <position position="515"/>
    </location>
</feature>
<keyword evidence="8" id="KW-0645">Protease</keyword>
<feature type="domain" description="Sushi" evidence="22">
    <location>
        <begin position="25"/>
        <end position="89"/>
    </location>
</feature>
<dbReference type="GO" id="GO:0006956">
    <property type="term" value="P:complement activation"/>
    <property type="evidence" value="ECO:0007669"/>
    <property type="project" value="InterPro"/>
</dbReference>
<keyword evidence="13" id="KW-0391">Immunity</keyword>
<evidence type="ECO:0000256" key="18">
    <source>
        <dbReference type="PROSITE-ProRule" id="PRU00302"/>
    </source>
</evidence>
<dbReference type="RefSeq" id="XP_015251708.1">
    <property type="nucleotide sequence ID" value="XM_015396222.1"/>
</dbReference>
<dbReference type="KEGG" id="cvg:107098502"/>
<dbReference type="PROSITE" id="PS00134">
    <property type="entry name" value="TRYPSIN_HIS"/>
    <property type="match status" value="1"/>
</dbReference>
<evidence type="ECO:0000256" key="13">
    <source>
        <dbReference type="ARBA" id="ARBA00022859"/>
    </source>
</evidence>
<keyword evidence="24" id="KW-1185">Reference proteome</keyword>
<dbReference type="GO" id="GO:0045087">
    <property type="term" value="P:innate immune response"/>
    <property type="evidence" value="ECO:0007669"/>
    <property type="project" value="UniProtKB-KW"/>
</dbReference>
<sequence length="760" mass="85407">MGTSGSWSWLAALLCLLSLGVEVLCNCTRNDLDIEGGEYTLSKNLLPGSLLIYQCHDGYYPYPALTRLCQPNGSWRPPPKRFLPQRCKRVECPDPNVLENGNVFPGQEKYYVGDVTSYDCYSGYTMRGSPSRVCLPNGKWNGSTPICSRDSGDACPDPGVPPGASRVGNMFGIDDRVKYSCNGNLFLIGSKERVCQENGQWTGKEPACYFKHTYDTPKEVSEEFGSAIKDTLTTSQSLNDTQEGRKIRISKNGTLNIYIAVDISESIKEEEFDEARNAVITLIRKISSFSVSPNYDIVFFSSEVYRVVNILDFLDGKIKLNSVIENLKNFKVGNKNTGTDLNLVFKAFEGQMGFIKERVGKERFKDHRHVLIFFTDGAYNMGGSPQPTVARIKNMVYMNQLGEAGSREEYLDIYVFAIGADIFDEDLQPLTTGTGGEHYFRMKKIVELQETFDKIIDESEVVGLCGLHRNYETTGDKTDKRRKYPWLVFVINQGIKRKTCIGSLVSPDFVLTAAHCFTFGDEAEHIKIDIEDGGKREKKVKKIILHENYNLTAKVNEGVDEFYDYDVALLRLEEPVRISDVARPICIPCTQETSDALNLVGESTCKQQEEVLLKNHRERLSFLTRREPLVAEKDVFAKLGENRDLCIKKALLAQGITTKDERVAVTDNFLCTGGLVEHRDHIACTGDSGGAVFKNHEQRTVQIGVVSWGTHQVCSSTDGLVESIDDSRDFHINLFRVIPFLNKYLGDDSQDYTPLKFLKN</sequence>
<dbReference type="InterPro" id="IPR009003">
    <property type="entry name" value="Peptidase_S1_PA"/>
</dbReference>
<dbReference type="SMART" id="SM00327">
    <property type="entry name" value="VWA"/>
    <property type="match status" value="1"/>
</dbReference>
<comment type="subcellular location">
    <subcellularLocation>
        <location evidence="3">Cell surface</location>
    </subcellularLocation>
    <subcellularLocation>
        <location evidence="4">Secreted</location>
    </subcellularLocation>
</comment>
<keyword evidence="5" id="KW-0964">Secreted</keyword>
<feature type="domain" description="Sushi" evidence="22">
    <location>
        <begin position="153"/>
        <end position="210"/>
    </location>
</feature>
<feature type="active site" description="Charge relay system" evidence="17">
    <location>
        <position position="688"/>
    </location>
</feature>
<evidence type="ECO:0000256" key="15">
    <source>
        <dbReference type="ARBA" id="ARBA00023180"/>
    </source>
</evidence>
<proteinExistence type="predicted"/>
<dbReference type="SUPFAM" id="SSF53300">
    <property type="entry name" value="vWA-like"/>
    <property type="match status" value="1"/>
</dbReference>
<protein>
    <recommendedName>
        <fullName evidence="16">C3/C5 convertase</fullName>
    </recommendedName>
</protein>
<evidence type="ECO:0000313" key="23">
    <source>
        <dbReference type="Ensembl" id="ENSCVAP00000001607.1"/>
    </source>
</evidence>
<comment type="caution">
    <text evidence="18">Lacks conserved residue(s) required for the propagation of feature annotation.</text>
</comment>
<evidence type="ECO:0000256" key="6">
    <source>
        <dbReference type="ARBA" id="ARBA00022588"/>
    </source>
</evidence>
<dbReference type="InterPro" id="IPR002035">
    <property type="entry name" value="VWF_A"/>
</dbReference>
<dbReference type="AlphaFoldDB" id="A0A3Q2CA44"/>
<evidence type="ECO:0000256" key="7">
    <source>
        <dbReference type="ARBA" id="ARBA00022659"/>
    </source>
</evidence>
<evidence type="ECO:0000256" key="11">
    <source>
        <dbReference type="ARBA" id="ARBA00022801"/>
    </source>
</evidence>
<dbReference type="GeneID" id="107098502"/>
<reference evidence="23" key="2">
    <citation type="submission" date="2025-09" db="UniProtKB">
        <authorList>
            <consortium name="Ensembl"/>
        </authorList>
    </citation>
    <scope>IDENTIFICATION</scope>
</reference>
<evidence type="ECO:0000256" key="4">
    <source>
        <dbReference type="ARBA" id="ARBA00004613"/>
    </source>
</evidence>
<feature type="signal peptide" evidence="19">
    <location>
        <begin position="1"/>
        <end position="25"/>
    </location>
</feature>
<evidence type="ECO:0000256" key="1">
    <source>
        <dbReference type="ARBA" id="ARBA00001936"/>
    </source>
</evidence>
<feature type="disulfide bond" evidence="18">
    <location>
        <begin position="181"/>
        <end position="208"/>
    </location>
</feature>
<dbReference type="InterPro" id="IPR001314">
    <property type="entry name" value="Peptidase_S1A"/>
</dbReference>
<dbReference type="InterPro" id="IPR043504">
    <property type="entry name" value="Peptidase_S1_PA_chymotrypsin"/>
</dbReference>
<dbReference type="Ensembl" id="ENSCVAT00000013144.1">
    <property type="protein sequence ID" value="ENSCVAP00000001607.1"/>
    <property type="gene ID" value="ENSCVAG00000002599.1"/>
</dbReference>
<dbReference type="InterPro" id="IPR001254">
    <property type="entry name" value="Trypsin_dom"/>
</dbReference>
<dbReference type="GeneTree" id="ENSGT00940000158605"/>
<dbReference type="Gene3D" id="3.40.50.410">
    <property type="entry name" value="von Willebrand factor, type A domain"/>
    <property type="match status" value="1"/>
</dbReference>
<dbReference type="GO" id="GO:0009617">
    <property type="term" value="P:response to bacterium"/>
    <property type="evidence" value="ECO:0007669"/>
    <property type="project" value="TreeGrafter"/>
</dbReference>
<dbReference type="InterPro" id="IPR000436">
    <property type="entry name" value="Sushi_SCR_CCP_dom"/>
</dbReference>
<feature type="domain" description="VWFA" evidence="20">
    <location>
        <begin position="256"/>
        <end position="455"/>
    </location>
</feature>
<dbReference type="PIRSF" id="PIRSF001154">
    <property type="entry name" value="Compl_C2_B"/>
    <property type="match status" value="1"/>
</dbReference>
<organism evidence="23 24">
    <name type="scientific">Cyprinodon variegatus</name>
    <name type="common">Sheepshead minnow</name>
    <dbReference type="NCBI Taxonomy" id="28743"/>
    <lineage>
        <taxon>Eukaryota</taxon>
        <taxon>Metazoa</taxon>
        <taxon>Chordata</taxon>
        <taxon>Craniata</taxon>
        <taxon>Vertebrata</taxon>
        <taxon>Euteleostomi</taxon>
        <taxon>Actinopterygii</taxon>
        <taxon>Neopterygii</taxon>
        <taxon>Teleostei</taxon>
        <taxon>Neoteleostei</taxon>
        <taxon>Acanthomorphata</taxon>
        <taxon>Ovalentaria</taxon>
        <taxon>Atherinomorphae</taxon>
        <taxon>Cyprinodontiformes</taxon>
        <taxon>Cyprinodontidae</taxon>
        <taxon>Cyprinodon</taxon>
    </lineage>
</organism>
<feature type="chain" id="PRO_5018565591" description="C3/C5 convertase" evidence="19">
    <location>
        <begin position="26"/>
        <end position="760"/>
    </location>
</feature>
<dbReference type="CDD" id="cd00033">
    <property type="entry name" value="CCP"/>
    <property type="match status" value="3"/>
</dbReference>
<comment type="cofactor">
    <cofactor evidence="2">
        <name>Mg(2+)</name>
        <dbReference type="ChEBI" id="CHEBI:18420"/>
    </cofactor>
</comment>
<reference evidence="23" key="1">
    <citation type="submission" date="2025-08" db="UniProtKB">
        <authorList>
            <consortium name="Ensembl"/>
        </authorList>
    </citation>
    <scope>IDENTIFICATION</scope>
</reference>
<keyword evidence="11" id="KW-0378">Hydrolase</keyword>
<dbReference type="PANTHER" id="PTHR46393:SF6">
    <property type="entry name" value="COMPLEMENT C2-RELATED"/>
    <property type="match status" value="1"/>
</dbReference>
<dbReference type="PANTHER" id="PTHR46393">
    <property type="entry name" value="SUSHI DOMAIN-CONTAINING PROTEIN"/>
    <property type="match status" value="1"/>
</dbReference>
<keyword evidence="7 18" id="KW-0768">Sushi</keyword>
<dbReference type="InterPro" id="IPR036465">
    <property type="entry name" value="vWFA_dom_sf"/>
</dbReference>
<dbReference type="InterPro" id="IPR011360">
    <property type="entry name" value="Compl_C2_B"/>
</dbReference>
<dbReference type="OMA" id="RQEICKG"/>
<dbReference type="Pfam" id="PF00089">
    <property type="entry name" value="Trypsin"/>
    <property type="match status" value="2"/>
</dbReference>
<evidence type="ECO:0000259" key="22">
    <source>
        <dbReference type="PROSITE" id="PS50923"/>
    </source>
</evidence>
<dbReference type="InterPro" id="IPR018114">
    <property type="entry name" value="TRYPSIN_HIS"/>
</dbReference>
<feature type="active site" description="Charge relay system" evidence="17">
    <location>
        <position position="566"/>
    </location>
</feature>
<comment type="cofactor">
    <cofactor evidence="1">
        <name>Mn(2+)</name>
        <dbReference type="ChEBI" id="CHEBI:29035"/>
    </cofactor>
</comment>
<evidence type="ECO:0000256" key="12">
    <source>
        <dbReference type="ARBA" id="ARBA00022825"/>
    </source>
</evidence>
<dbReference type="SUPFAM" id="SSF57535">
    <property type="entry name" value="Complement control module/SCR domain"/>
    <property type="match status" value="3"/>
</dbReference>
<evidence type="ECO:0000256" key="14">
    <source>
        <dbReference type="ARBA" id="ARBA00023157"/>
    </source>
</evidence>
<dbReference type="InterPro" id="IPR035976">
    <property type="entry name" value="Sushi/SCR/CCP_sf"/>
</dbReference>
<feature type="domain" description="Peptidase S1" evidence="21">
    <location>
        <begin position="473"/>
        <end position="746"/>
    </location>
</feature>
<dbReference type="PRINTS" id="PR00722">
    <property type="entry name" value="CHYMOTRYPSIN"/>
</dbReference>
<dbReference type="Pfam" id="PF00084">
    <property type="entry name" value="Sushi"/>
    <property type="match status" value="3"/>
</dbReference>
<dbReference type="Proteomes" id="UP000265020">
    <property type="component" value="Unassembled WGS sequence"/>
</dbReference>
<dbReference type="SUPFAM" id="SSF50494">
    <property type="entry name" value="Trypsin-like serine proteases"/>
    <property type="match status" value="1"/>
</dbReference>
<evidence type="ECO:0000256" key="3">
    <source>
        <dbReference type="ARBA" id="ARBA00004241"/>
    </source>
</evidence>
<evidence type="ECO:0000313" key="24">
    <source>
        <dbReference type="Proteomes" id="UP000265020"/>
    </source>
</evidence>
<dbReference type="PROSITE" id="PS50234">
    <property type="entry name" value="VWFA"/>
    <property type="match status" value="1"/>
</dbReference>
<dbReference type="GO" id="GO:0006508">
    <property type="term" value="P:proteolysis"/>
    <property type="evidence" value="ECO:0007669"/>
    <property type="project" value="UniProtKB-KW"/>
</dbReference>
<dbReference type="Gene3D" id="2.40.10.10">
    <property type="entry name" value="Trypsin-like serine proteases"/>
    <property type="match status" value="2"/>
</dbReference>
<keyword evidence="9 19" id="KW-0732">Signal</keyword>
<keyword evidence="15" id="KW-0325">Glycoprotein</keyword>
<dbReference type="SMART" id="SM00032">
    <property type="entry name" value="CCP"/>
    <property type="match status" value="3"/>
</dbReference>
<dbReference type="OrthoDB" id="6127264at2759"/>